<gene>
    <name evidence="2" type="ORF">IU449_10355</name>
</gene>
<dbReference type="EMBL" id="JADLQN010000001">
    <property type="protein sequence ID" value="MBF6354941.1"/>
    <property type="molecule type" value="Genomic_DNA"/>
</dbReference>
<evidence type="ECO:0000313" key="3">
    <source>
        <dbReference type="Proteomes" id="UP000707731"/>
    </source>
</evidence>
<comment type="caution">
    <text evidence="2">The sequence shown here is derived from an EMBL/GenBank/DDBJ whole genome shotgun (WGS) entry which is preliminary data.</text>
</comment>
<name>A0ABS0D970_9NOCA</name>
<proteinExistence type="predicted"/>
<keyword evidence="1" id="KW-0175">Coiled coil</keyword>
<organism evidence="2 3">
    <name type="scientific">Nocardia higoensis</name>
    <dbReference type="NCBI Taxonomy" id="228599"/>
    <lineage>
        <taxon>Bacteria</taxon>
        <taxon>Bacillati</taxon>
        <taxon>Actinomycetota</taxon>
        <taxon>Actinomycetes</taxon>
        <taxon>Mycobacteriales</taxon>
        <taxon>Nocardiaceae</taxon>
        <taxon>Nocardia</taxon>
    </lineage>
</organism>
<evidence type="ECO:0000313" key="2">
    <source>
        <dbReference type="EMBL" id="MBF6354941.1"/>
    </source>
</evidence>
<keyword evidence="3" id="KW-1185">Reference proteome</keyword>
<sequence>MNCWCGHGPWHYHGYAYPPGGAYGPPPAYYPAVEPPEPYGYGRRRRRRGQGRADADELADYLHELEEEIVRLRRELDELRNSGTDES</sequence>
<dbReference type="Proteomes" id="UP000707731">
    <property type="component" value="Unassembled WGS sequence"/>
</dbReference>
<evidence type="ECO:0008006" key="4">
    <source>
        <dbReference type="Google" id="ProtNLM"/>
    </source>
</evidence>
<accession>A0ABS0D970</accession>
<evidence type="ECO:0000256" key="1">
    <source>
        <dbReference type="SAM" id="Coils"/>
    </source>
</evidence>
<feature type="coiled-coil region" evidence="1">
    <location>
        <begin position="55"/>
        <end position="82"/>
    </location>
</feature>
<dbReference type="RefSeq" id="WP_195001614.1">
    <property type="nucleotide sequence ID" value="NZ_JADLQN010000001.1"/>
</dbReference>
<reference evidence="2 3" key="1">
    <citation type="submission" date="2020-10" db="EMBL/GenBank/DDBJ databases">
        <title>Identification of Nocardia species via Next-generation sequencing and recognition of intraspecies genetic diversity.</title>
        <authorList>
            <person name="Li P."/>
            <person name="Li P."/>
            <person name="Lu B."/>
        </authorList>
    </citation>
    <scope>NUCLEOTIDE SEQUENCE [LARGE SCALE GENOMIC DNA]</scope>
    <source>
        <strain evidence="2 3">BJ06-0143</strain>
    </source>
</reference>
<protein>
    <recommendedName>
        <fullName evidence="4">DUF5320 domain-containing protein</fullName>
    </recommendedName>
</protein>